<organism evidence="1 2">
    <name type="scientific">Alcanivorax jadensis T9</name>
    <dbReference type="NCBI Taxonomy" id="1177181"/>
    <lineage>
        <taxon>Bacteria</taxon>
        <taxon>Pseudomonadati</taxon>
        <taxon>Pseudomonadota</taxon>
        <taxon>Gammaproteobacteria</taxon>
        <taxon>Oceanospirillales</taxon>
        <taxon>Alcanivoracaceae</taxon>
        <taxon>Alcanivorax</taxon>
    </lineage>
</organism>
<dbReference type="PROSITE" id="PS51257">
    <property type="entry name" value="PROKAR_LIPOPROTEIN"/>
    <property type="match status" value="1"/>
</dbReference>
<dbReference type="EMBL" id="ARXU01000016">
    <property type="protein sequence ID" value="KGD59896.1"/>
    <property type="molecule type" value="Genomic_DNA"/>
</dbReference>
<accession>A0ABR4WA84</accession>
<sequence length="145" mass="16368">MKTYLAAAVLGSAILVTGCQSQQPEEPINPTAQKITYSGMLPCADCSGIRTTLTLYRDQYDNPSRFELREEYLSGSKVELSASERGSWESEKRLQGNMEYDVYTINPDDPDADRQYIKDAVNAIEQLDQSGNRIESNMNYRLLLK</sequence>
<dbReference type="Proteomes" id="UP000029443">
    <property type="component" value="Unassembled WGS sequence"/>
</dbReference>
<dbReference type="InterPro" id="IPR007298">
    <property type="entry name" value="Cu-R_lipoprotein_NlpE"/>
</dbReference>
<evidence type="ECO:0000313" key="1">
    <source>
        <dbReference type="EMBL" id="KGD59896.1"/>
    </source>
</evidence>
<gene>
    <name evidence="1" type="ORF">T9A_03031</name>
</gene>
<reference evidence="1 2" key="1">
    <citation type="submission" date="2012-09" db="EMBL/GenBank/DDBJ databases">
        <title>Genome Sequence of alkane-degrading Bacterium Alcanivorax jadensis T9.</title>
        <authorList>
            <person name="Lai Q."/>
            <person name="Shao Z."/>
        </authorList>
    </citation>
    <scope>NUCLEOTIDE SEQUENCE [LARGE SCALE GENOMIC DNA]</scope>
    <source>
        <strain evidence="1 2">T9</strain>
    </source>
</reference>
<protein>
    <recommendedName>
        <fullName evidence="3">Lipoprotein</fullName>
    </recommendedName>
</protein>
<comment type="caution">
    <text evidence="1">The sequence shown here is derived from an EMBL/GenBank/DDBJ whole genome shotgun (WGS) entry which is preliminary data.</text>
</comment>
<dbReference type="Gene3D" id="2.40.128.640">
    <property type="match status" value="1"/>
</dbReference>
<evidence type="ECO:0008006" key="3">
    <source>
        <dbReference type="Google" id="ProtNLM"/>
    </source>
</evidence>
<dbReference type="RefSeq" id="WP_035250135.1">
    <property type="nucleotide sequence ID" value="NZ_ARXU01000016.1"/>
</dbReference>
<evidence type="ECO:0000313" key="2">
    <source>
        <dbReference type="Proteomes" id="UP000029443"/>
    </source>
</evidence>
<name>A0ABR4WA84_9GAMM</name>
<dbReference type="Pfam" id="PF04170">
    <property type="entry name" value="NlpE"/>
    <property type="match status" value="1"/>
</dbReference>
<proteinExistence type="predicted"/>
<keyword evidence="2" id="KW-1185">Reference proteome</keyword>